<reference evidence="1 2" key="1">
    <citation type="submission" date="2019-08" db="EMBL/GenBank/DDBJ databases">
        <title>Complete genome sequence of Candidatus Uab amorphum.</title>
        <authorList>
            <person name="Shiratori T."/>
            <person name="Suzuki S."/>
            <person name="Kakizawa Y."/>
            <person name="Ishida K."/>
        </authorList>
    </citation>
    <scope>NUCLEOTIDE SEQUENCE [LARGE SCALE GENOMIC DNA]</scope>
    <source>
        <strain evidence="1 2">SRT547</strain>
    </source>
</reference>
<evidence type="ECO:0000313" key="1">
    <source>
        <dbReference type="EMBL" id="BBM84006.1"/>
    </source>
</evidence>
<name>A0A5S9F2V3_UABAM</name>
<dbReference type="KEGG" id="uam:UABAM_02361"/>
<dbReference type="EMBL" id="AP019860">
    <property type="protein sequence ID" value="BBM84006.1"/>
    <property type="molecule type" value="Genomic_DNA"/>
</dbReference>
<gene>
    <name evidence="1" type="ORF">UABAM_02361</name>
</gene>
<protein>
    <submittedName>
        <fullName evidence="1">Uncharacterized protein</fullName>
    </submittedName>
</protein>
<dbReference type="Proteomes" id="UP000326354">
    <property type="component" value="Chromosome"/>
</dbReference>
<evidence type="ECO:0000313" key="2">
    <source>
        <dbReference type="Proteomes" id="UP000326354"/>
    </source>
</evidence>
<sequence length="589" mass="67336">MTTSINKKNIIAQWAFDTRSILGRLHLWLEDVDEVWEQQKIDDLSFVEPGLERALVMTAAVTALGGKLFGRYGDGKGAAKKELNQVKKDADAITAYVMSESLWYLSRSLPENHAIMVCLGEGLMPKVGETPEMGSNPLLGFGRIYARPQVAKFLEDKVKNLINNDEYTWDMFYHDIKKSNITIWGAAIDTLENTSRFAKGKETGPLTIIHIFDQPLCMTKPYEGYMGNLIVPGEVQRNAQKNSLLLNFFTPREKVLDMILHSYPGLEAKNVHVWTLRGESRKKRIGSLWDTWEKLGVHLVDSDWKLPSELNAFTDSGTYKPCFLVKNWTDSTTGEQHVFICDGYAASAEAVQAASLSPLLDIHASIALFSSKFELSYEQESQVMHLNPESPQFASQLEKLFAKELPAEKIEEYKNYIYEAKNAGIPMNVDLRIGDFFPEKVWRVMGICGYILPDPYTGAEGVEQIAENIYRVTVRLATKKGCKEVKISLRLQESLEESQLVFNPLLTRFMNGENYEERAVKVSDSGRIRNELQTLCSEALEYLDNNHIKIYFNRIPIDVITEEKQKILKEVLNWYRQNHPIWFRWLECE</sequence>
<organism evidence="1 2">
    <name type="scientific">Uabimicrobium amorphum</name>
    <dbReference type="NCBI Taxonomy" id="2596890"/>
    <lineage>
        <taxon>Bacteria</taxon>
        <taxon>Pseudomonadati</taxon>
        <taxon>Planctomycetota</taxon>
        <taxon>Candidatus Uabimicrobiia</taxon>
        <taxon>Candidatus Uabimicrobiales</taxon>
        <taxon>Candidatus Uabimicrobiaceae</taxon>
        <taxon>Candidatus Uabimicrobium</taxon>
    </lineage>
</organism>
<dbReference type="RefSeq" id="WP_229759389.1">
    <property type="nucleotide sequence ID" value="NZ_AP019860.1"/>
</dbReference>
<dbReference type="AlphaFoldDB" id="A0A5S9F2V3"/>
<accession>A0A5S9F2V3</accession>
<proteinExistence type="predicted"/>
<keyword evidence="2" id="KW-1185">Reference proteome</keyword>